<gene>
    <name evidence="1" type="ORF">CLV59_101745</name>
</gene>
<evidence type="ECO:0000313" key="2">
    <source>
        <dbReference type="Proteomes" id="UP000249819"/>
    </source>
</evidence>
<reference evidence="1 2" key="1">
    <citation type="submission" date="2018-06" db="EMBL/GenBank/DDBJ databases">
        <title>Genomic Encyclopedia of Archaeal and Bacterial Type Strains, Phase II (KMG-II): from individual species to whole genera.</title>
        <authorList>
            <person name="Goeker M."/>
        </authorList>
    </citation>
    <scope>NUCLEOTIDE SEQUENCE [LARGE SCALE GENOMIC DNA]</scope>
    <source>
        <strain evidence="1 2">DSM 29821</strain>
    </source>
</reference>
<accession>A0A327WF44</accession>
<dbReference type="AlphaFoldDB" id="A0A327WF44"/>
<dbReference type="EMBL" id="QLMA01000001">
    <property type="protein sequence ID" value="RAJ87980.1"/>
    <property type="molecule type" value="Genomic_DNA"/>
</dbReference>
<protein>
    <submittedName>
        <fullName evidence="1">Uncharacterized protein</fullName>
    </submittedName>
</protein>
<evidence type="ECO:0000313" key="1">
    <source>
        <dbReference type="EMBL" id="RAJ87980.1"/>
    </source>
</evidence>
<name>A0A327WF44_9BACT</name>
<dbReference type="Proteomes" id="UP000249819">
    <property type="component" value="Unassembled WGS sequence"/>
</dbReference>
<dbReference type="RefSeq" id="WP_111590641.1">
    <property type="nucleotide sequence ID" value="NZ_QLMA01000001.1"/>
</dbReference>
<comment type="caution">
    <text evidence="1">The sequence shown here is derived from an EMBL/GenBank/DDBJ whole genome shotgun (WGS) entry which is preliminary data.</text>
</comment>
<keyword evidence="2" id="KW-1185">Reference proteome</keyword>
<organism evidence="1 2">
    <name type="scientific">Chitinophaga dinghuensis</name>
    <dbReference type="NCBI Taxonomy" id="1539050"/>
    <lineage>
        <taxon>Bacteria</taxon>
        <taxon>Pseudomonadati</taxon>
        <taxon>Bacteroidota</taxon>
        <taxon>Chitinophagia</taxon>
        <taxon>Chitinophagales</taxon>
        <taxon>Chitinophagaceae</taxon>
        <taxon>Chitinophaga</taxon>
    </lineage>
</organism>
<dbReference type="OrthoDB" id="664780at2"/>
<proteinExistence type="predicted"/>
<sequence length="133" mass="15621">MKTEINYLLVDTNDDRRVQYYYALDLLGNRKACICMPSLDKALAYLQSHPEFRPDYIFANTINTKSEKTAFNTQVQILPEMSDTTVVFSHYDEIYFSNDDYKVVTLINQLKARLQQVQQASQKRRLQPATDRR</sequence>